<evidence type="ECO:0000256" key="2">
    <source>
        <dbReference type="ARBA" id="ARBA00022840"/>
    </source>
</evidence>
<evidence type="ECO:0000256" key="5">
    <source>
        <dbReference type="RuleBase" id="RU000394"/>
    </source>
</evidence>
<evidence type="ECO:0000256" key="4">
    <source>
        <dbReference type="PROSITE-ProRule" id="PRU00283"/>
    </source>
</evidence>
<dbReference type="InterPro" id="IPR027640">
    <property type="entry name" value="Kinesin-like_fam"/>
</dbReference>
<dbReference type="Gene3D" id="3.40.850.10">
    <property type="entry name" value="Kinesin motor domain"/>
    <property type="match status" value="2"/>
</dbReference>
<keyword evidence="5" id="KW-0493">Microtubule</keyword>
<reference evidence="9 10" key="1">
    <citation type="journal article" date="2019" name="G3 (Bethesda)">
        <title>Sequencing of a Wild Apple (Malus baccata) Genome Unravels the Differences Between Cultivated and Wild Apple Species Regarding Disease Resistance and Cold Tolerance.</title>
        <authorList>
            <person name="Chen X."/>
        </authorList>
    </citation>
    <scope>NUCLEOTIDE SEQUENCE [LARGE SCALE GENOMIC DNA]</scope>
    <source>
        <strain evidence="10">cv. Shandingzi</strain>
        <tissue evidence="9">Leaves</tissue>
    </source>
</reference>
<dbReference type="PROSITE" id="PS00411">
    <property type="entry name" value="KINESIN_MOTOR_1"/>
    <property type="match status" value="1"/>
</dbReference>
<dbReference type="PRINTS" id="PR00380">
    <property type="entry name" value="KINESINHEAVY"/>
</dbReference>
<dbReference type="SUPFAM" id="SSF52540">
    <property type="entry name" value="P-loop containing nucleoside triphosphate hydrolases"/>
    <property type="match status" value="1"/>
</dbReference>
<dbReference type="GO" id="GO:0007018">
    <property type="term" value="P:microtubule-based movement"/>
    <property type="evidence" value="ECO:0007669"/>
    <property type="project" value="InterPro"/>
</dbReference>
<dbReference type="AlphaFoldDB" id="A0A540KHS4"/>
<dbReference type="InterPro" id="IPR036961">
    <property type="entry name" value="Kinesin_motor_dom_sf"/>
</dbReference>
<gene>
    <name evidence="9" type="ORF">C1H46_040672</name>
</gene>
<evidence type="ECO:0000259" key="8">
    <source>
        <dbReference type="PROSITE" id="PS50067"/>
    </source>
</evidence>
<dbReference type="InterPro" id="IPR001752">
    <property type="entry name" value="Kinesin_motor_dom"/>
</dbReference>
<evidence type="ECO:0000256" key="3">
    <source>
        <dbReference type="ARBA" id="ARBA00023175"/>
    </source>
</evidence>
<feature type="domain" description="Kinesin motor" evidence="8">
    <location>
        <begin position="186"/>
        <end position="402"/>
    </location>
</feature>
<dbReference type="PANTHER" id="PTHR47972">
    <property type="entry name" value="KINESIN-LIKE PROTEIN KLP-3"/>
    <property type="match status" value="1"/>
</dbReference>
<dbReference type="GO" id="GO:0008017">
    <property type="term" value="F:microtubule binding"/>
    <property type="evidence" value="ECO:0007669"/>
    <property type="project" value="InterPro"/>
</dbReference>
<dbReference type="Proteomes" id="UP000315295">
    <property type="component" value="Unassembled WGS sequence"/>
</dbReference>
<proteinExistence type="inferred from homology"/>
<keyword evidence="1 5" id="KW-0547">Nucleotide-binding</keyword>
<dbReference type="PROSITE" id="PS50067">
    <property type="entry name" value="KINESIN_MOTOR_2"/>
    <property type="match status" value="2"/>
</dbReference>
<keyword evidence="10" id="KW-1185">Reference proteome</keyword>
<organism evidence="9 10">
    <name type="scientific">Malus baccata</name>
    <name type="common">Siberian crab apple</name>
    <name type="synonym">Pyrus baccata</name>
    <dbReference type="NCBI Taxonomy" id="106549"/>
    <lineage>
        <taxon>Eukaryota</taxon>
        <taxon>Viridiplantae</taxon>
        <taxon>Streptophyta</taxon>
        <taxon>Embryophyta</taxon>
        <taxon>Tracheophyta</taxon>
        <taxon>Spermatophyta</taxon>
        <taxon>Magnoliopsida</taxon>
        <taxon>eudicotyledons</taxon>
        <taxon>Gunneridae</taxon>
        <taxon>Pentapetalae</taxon>
        <taxon>rosids</taxon>
        <taxon>fabids</taxon>
        <taxon>Rosales</taxon>
        <taxon>Rosaceae</taxon>
        <taxon>Amygdaloideae</taxon>
        <taxon>Maleae</taxon>
        <taxon>Malus</taxon>
    </lineage>
</organism>
<dbReference type="GO" id="GO:0005874">
    <property type="term" value="C:microtubule"/>
    <property type="evidence" value="ECO:0007669"/>
    <property type="project" value="UniProtKB-KW"/>
</dbReference>
<accession>A0A540KHS4</accession>
<evidence type="ECO:0000313" key="10">
    <source>
        <dbReference type="Proteomes" id="UP000315295"/>
    </source>
</evidence>
<comment type="caution">
    <text evidence="9">The sequence shown here is derived from an EMBL/GenBank/DDBJ whole genome shotgun (WGS) entry which is preliminary data.</text>
</comment>
<evidence type="ECO:0000313" key="9">
    <source>
        <dbReference type="EMBL" id="TQD73795.1"/>
    </source>
</evidence>
<evidence type="ECO:0000256" key="6">
    <source>
        <dbReference type="SAM" id="Coils"/>
    </source>
</evidence>
<name>A0A540KHS4_MALBA</name>
<dbReference type="InterPro" id="IPR027417">
    <property type="entry name" value="P-loop_NTPase"/>
</dbReference>
<dbReference type="GO" id="GO:0003777">
    <property type="term" value="F:microtubule motor activity"/>
    <property type="evidence" value="ECO:0007669"/>
    <property type="project" value="InterPro"/>
</dbReference>
<evidence type="ECO:0000256" key="7">
    <source>
        <dbReference type="SAM" id="MobiDB-lite"/>
    </source>
</evidence>
<dbReference type="EMBL" id="VIEB01001249">
    <property type="protein sequence ID" value="TQD73795.1"/>
    <property type="molecule type" value="Genomic_DNA"/>
</dbReference>
<dbReference type="STRING" id="106549.A0A540KHS4"/>
<comment type="caution">
    <text evidence="4">Lacks conserved residue(s) required for the propagation of feature annotation.</text>
</comment>
<evidence type="ECO:0000256" key="1">
    <source>
        <dbReference type="ARBA" id="ARBA00022741"/>
    </source>
</evidence>
<comment type="similarity">
    <text evidence="4 5">Belongs to the TRAFAC class myosin-kinesin ATPase superfamily. Kinesin family.</text>
</comment>
<dbReference type="GO" id="GO:0005524">
    <property type="term" value="F:ATP binding"/>
    <property type="evidence" value="ECO:0007669"/>
    <property type="project" value="UniProtKB-KW"/>
</dbReference>
<feature type="compositionally biased region" description="Basic and acidic residues" evidence="7">
    <location>
        <begin position="671"/>
        <end position="687"/>
    </location>
</feature>
<protein>
    <recommendedName>
        <fullName evidence="5">Kinesin-like protein</fullName>
    </recommendedName>
</protein>
<dbReference type="PANTHER" id="PTHR47972:SF25">
    <property type="entry name" value="KINESIN-LIKE PROTEIN KIN-14R ISOFORM X1"/>
    <property type="match status" value="1"/>
</dbReference>
<keyword evidence="2 5" id="KW-0067">ATP-binding</keyword>
<dbReference type="SMART" id="SM00129">
    <property type="entry name" value="KISc"/>
    <property type="match status" value="1"/>
</dbReference>
<keyword evidence="3 5" id="KW-0505">Motor protein</keyword>
<dbReference type="Pfam" id="PF00225">
    <property type="entry name" value="Kinesin"/>
    <property type="match status" value="1"/>
</dbReference>
<feature type="coiled-coil region" evidence="6">
    <location>
        <begin position="409"/>
        <end position="588"/>
    </location>
</feature>
<sequence>MELDNKLYERHCLDQAREEAAAKLRDISTRYEHDKGLWTAVADNLESKVKLMKEDYAQLHSEVHKFTDVIPEFNNMVSAIQAMVTQSDELKLKFNEEQAKRKILYNQMQEAKGNIRVFCRCRPLRKEESLAGHATVVKFDAAKDGELGILTSGSTKKIFRFDRVYTPEDDQVDVFADASPMITSVTLEQLFKTAEERKEIFTYGISVSVLEVYNEQIRDLLAASPTSKRLEMRQAPEGAHHIPGIVEAKVESIKEVWNVLQAGSSARAVGSNNVNEHSSRSHCILCIMVKAKNLITGESTVSKLWLVDLAGSERLAKTEVQGERLKEAQNINRSLSALGDVIFALATKKSHIPYRNSKLTHLLQDSLGGDAKTLMFVQISPSEQDVSETLSSLNFATRVRGVELGPARKQIDTGEVQKLKLTLDKLKQELKSKDDDLHKLEENFQNLEGKSKREFQLSKSRQEKINELEDQVAVKTDVCKRLENQLLELSDEANGKRESCLNLQKKVKELEDKLKERERADSMILQNKVKDLENKLKERTQEYEHNSAVVQRKVQELEKRLITEEINKGSLQLKVKELEEKLRQKEQEHVISTFCGDKSGATTPKGRKSWSRRETIGDMDPLRLSNLSYSNQMTSQESVLLKGTDSLRELKRRRELHSKGHENVMLPATLADRKMSSAESSTDKSGDQKALSRITRSLTKPATTGKKAGPSNPSNKNHRDQVPGSRSRIWLR</sequence>
<keyword evidence="6" id="KW-0175">Coiled coil</keyword>
<feature type="region of interest" description="Disordered" evidence="7">
    <location>
        <begin position="653"/>
        <end position="732"/>
    </location>
</feature>
<dbReference type="InterPro" id="IPR019821">
    <property type="entry name" value="Kinesin_motor_CS"/>
</dbReference>
<feature type="domain" description="Kinesin motor" evidence="8">
    <location>
        <begin position="114"/>
        <end position="177"/>
    </location>
</feature>